<feature type="signal peptide" evidence="1">
    <location>
        <begin position="1"/>
        <end position="34"/>
    </location>
</feature>
<dbReference type="AlphaFoldDB" id="A0A5A7M8J2"/>
<proteinExistence type="predicted"/>
<protein>
    <submittedName>
        <fullName evidence="2">Exported alkaline phosphatase</fullName>
    </submittedName>
</protein>
<comment type="caution">
    <text evidence="2">The sequence shown here is derived from an EMBL/GenBank/DDBJ whole genome shotgun (WGS) entry which is preliminary data.</text>
</comment>
<evidence type="ECO:0000313" key="3">
    <source>
        <dbReference type="Proteomes" id="UP000323105"/>
    </source>
</evidence>
<evidence type="ECO:0000313" key="2">
    <source>
        <dbReference type="EMBL" id="GEQ74137.1"/>
    </source>
</evidence>
<dbReference type="PANTHER" id="PTHR35399">
    <property type="entry name" value="SLR8030 PROTEIN"/>
    <property type="match status" value="1"/>
</dbReference>
<sequence length="667" mass="71229">MAQNLLSRRKALQLFSGAPLLPLGSVVSASSLLAACGGGDDDNTTPTTPPVTKNYVSATFTSMAAPALSTPDKMATMYAASQLKVAFDDKSEQVYDLGYQPFFVTGDMVSNGKGDQVLAGGYYDIYNNKIIDKTVAGKERHFFSDSPDGTSLLTVPNAKVDGVKGKPVFAVVQFEYTTWAQDGKTDMYGKLPSPIAVLTLDQDQTTGKLSLVKYHNVDTSKVHGLWITCGASLSPWGTHLSSEEYEPDAFSIASNTMFQAYSQNLYGDANKANPYHYGHMPEVIVNVDGTATIKKHFCMGRISHELVQVMPDQRTALMGDDATNSGYFVFVADKEKDLSSGTLYAAKVGAGFSIDPAAKSAAPLTWIKLGSATSAEIENLANTLKPTDILTVSKTDPSDSSYTKIVSNGKTEWIKINPGMDKAAAFLETHRYAAFKGASLGFTKMEGTTVNAKDKIAYSALQNVQSSMVAGNAANVPGNGVSVPKQLVAGVVMALNLKGGQKDTTGTAINSEWMPVDTAALLAGEDLLDSDGKTLKGDALGNTANPSKIANPDNLKFSEKMRTLFIGEDSSQHVNNFMWAYNVDTKQLSRVLSVPAGGESTGLHAVDEINGWTYIMSNFQHAGDWGGIHANVKTQLDPLIKANYKDKFGSAVGYITASPAQMKLSAK</sequence>
<dbReference type="Pfam" id="PF05787">
    <property type="entry name" value="PhoX"/>
    <property type="match status" value="1"/>
</dbReference>
<dbReference type="Proteomes" id="UP000323105">
    <property type="component" value="Unassembled WGS sequence"/>
</dbReference>
<dbReference type="RefSeq" id="WP_149354871.1">
    <property type="nucleotide sequence ID" value="NZ_BKBW01000002.1"/>
</dbReference>
<organism evidence="2 3">
    <name type="scientific">Comamonas testosteroni</name>
    <name type="common">Pseudomonas testosteroni</name>
    <dbReference type="NCBI Taxonomy" id="285"/>
    <lineage>
        <taxon>Bacteria</taxon>
        <taxon>Pseudomonadati</taxon>
        <taxon>Pseudomonadota</taxon>
        <taxon>Betaproteobacteria</taxon>
        <taxon>Burkholderiales</taxon>
        <taxon>Comamonadaceae</taxon>
        <taxon>Comamonas</taxon>
    </lineage>
</organism>
<dbReference type="InterPro" id="IPR008557">
    <property type="entry name" value="PhoX"/>
</dbReference>
<dbReference type="PANTHER" id="PTHR35399:SF2">
    <property type="entry name" value="DUF839 DOMAIN-CONTAINING PROTEIN"/>
    <property type="match status" value="1"/>
</dbReference>
<reference evidence="2 3" key="1">
    <citation type="journal article" date="2019" name="Microbiol. Resour. Announc.">
        <title>Draft Genome Sequence of Comamonas testosteroni TA441, a Bacterium That Has a Cryptic Phenol Degradation Gene Cluster.</title>
        <authorList>
            <person name="Arai H."/>
            <person name="Ishii M."/>
        </authorList>
    </citation>
    <scope>NUCLEOTIDE SEQUENCE [LARGE SCALE GENOMIC DNA]</scope>
    <source>
        <strain evidence="2 3">TA441</strain>
    </source>
</reference>
<name>A0A5A7M8J2_COMTE</name>
<dbReference type="EMBL" id="BKBW01000002">
    <property type="protein sequence ID" value="GEQ74137.1"/>
    <property type="molecule type" value="Genomic_DNA"/>
</dbReference>
<keyword evidence="1" id="KW-0732">Signal</keyword>
<gene>
    <name evidence="2" type="ORF">CTTA_1142</name>
</gene>
<feature type="chain" id="PRO_5022667487" evidence="1">
    <location>
        <begin position="35"/>
        <end position="667"/>
    </location>
</feature>
<evidence type="ECO:0000256" key="1">
    <source>
        <dbReference type="SAM" id="SignalP"/>
    </source>
</evidence>
<accession>A0A5A7M8J2</accession>